<comment type="function">
    <text evidence="5 6">Associates with the EF-Tu.GDP complex and induces the exchange of GDP to GTP. It remains bound to the aminoacyl-tRNA.EF-Tu.GTP complex up to the GTP hydrolysis stage on the ribosome.</text>
</comment>
<evidence type="ECO:0000313" key="9">
    <source>
        <dbReference type="EMBL" id="KAJ8019822.1"/>
    </source>
</evidence>
<dbReference type="OrthoDB" id="277235at2759"/>
<dbReference type="GO" id="GO:0005739">
    <property type="term" value="C:mitochondrion"/>
    <property type="evidence" value="ECO:0007669"/>
    <property type="project" value="UniProtKB-SubCell"/>
</dbReference>
<dbReference type="InterPro" id="IPR014039">
    <property type="entry name" value="Transl_elong_EFTs/EF1B_dimer"/>
</dbReference>
<evidence type="ECO:0000256" key="3">
    <source>
        <dbReference type="ARBA" id="ARBA00022917"/>
    </source>
</evidence>
<dbReference type="PANTHER" id="PTHR11741">
    <property type="entry name" value="ELONGATION FACTOR TS"/>
    <property type="match status" value="1"/>
</dbReference>
<dbReference type="Pfam" id="PF25025">
    <property type="entry name" value="EF-Ts_N"/>
    <property type="match status" value="1"/>
</dbReference>
<dbReference type="PROSITE" id="PS01127">
    <property type="entry name" value="EF_TS_2"/>
    <property type="match status" value="1"/>
</dbReference>
<comment type="similarity">
    <text evidence="1 5 6">Belongs to the EF-Ts family.</text>
</comment>
<dbReference type="GO" id="GO:0070125">
    <property type="term" value="P:mitochondrial translational elongation"/>
    <property type="evidence" value="ECO:0007669"/>
    <property type="project" value="TreeGrafter"/>
</dbReference>
<comment type="subcellular location">
    <subcellularLocation>
        <location evidence="5">Mitochondrion</location>
    </subcellularLocation>
</comment>
<dbReference type="GO" id="GO:0003746">
    <property type="term" value="F:translation elongation factor activity"/>
    <property type="evidence" value="ECO:0007669"/>
    <property type="project" value="UniProtKB-UniRule"/>
</dbReference>
<dbReference type="InterPro" id="IPR018101">
    <property type="entry name" value="Transl_elong_Ts_CS"/>
</dbReference>
<dbReference type="InterPro" id="IPR009060">
    <property type="entry name" value="UBA-like_sf"/>
</dbReference>
<dbReference type="Gene3D" id="1.10.8.10">
    <property type="entry name" value="DNA helicase RuvA subunit, C-terminal domain"/>
    <property type="match status" value="1"/>
</dbReference>
<feature type="region of interest" description="Disordered" evidence="7">
    <location>
        <begin position="250"/>
        <end position="285"/>
    </location>
</feature>
<keyword evidence="10" id="KW-1185">Reference proteome</keyword>
<evidence type="ECO:0000256" key="7">
    <source>
        <dbReference type="SAM" id="MobiDB-lite"/>
    </source>
</evidence>
<evidence type="ECO:0000256" key="1">
    <source>
        <dbReference type="ARBA" id="ARBA00005532"/>
    </source>
</evidence>
<evidence type="ECO:0000259" key="8">
    <source>
        <dbReference type="Pfam" id="PF00889"/>
    </source>
</evidence>
<dbReference type="CDD" id="cd14275">
    <property type="entry name" value="UBA_EF-Ts"/>
    <property type="match status" value="1"/>
</dbReference>
<name>A0A9Q0YBP8_HOLLE</name>
<feature type="domain" description="Translation elongation factor EFTs/EF1B dimerisation" evidence="8">
    <location>
        <begin position="96"/>
        <end position="322"/>
    </location>
</feature>
<proteinExistence type="inferred from homology"/>
<dbReference type="InterPro" id="IPR001816">
    <property type="entry name" value="Transl_elong_EFTs/EF1B"/>
</dbReference>
<dbReference type="SUPFAM" id="SSF46934">
    <property type="entry name" value="UBA-like"/>
    <property type="match status" value="1"/>
</dbReference>
<keyword evidence="4 5" id="KW-0496">Mitochondrion</keyword>
<dbReference type="Pfam" id="PF00889">
    <property type="entry name" value="EF_TS"/>
    <property type="match status" value="1"/>
</dbReference>
<keyword evidence="2 5" id="KW-0251">Elongation factor</keyword>
<dbReference type="AlphaFoldDB" id="A0A9Q0YBP8"/>
<dbReference type="PROSITE" id="PS01126">
    <property type="entry name" value="EF_TS_1"/>
    <property type="match status" value="1"/>
</dbReference>
<accession>A0A9Q0YBP8</accession>
<dbReference type="InterPro" id="IPR036402">
    <property type="entry name" value="EF-Ts_dimer_sf"/>
</dbReference>
<evidence type="ECO:0000256" key="6">
    <source>
        <dbReference type="RuleBase" id="RU000642"/>
    </source>
</evidence>
<evidence type="ECO:0000256" key="4">
    <source>
        <dbReference type="ARBA" id="ARBA00023128"/>
    </source>
</evidence>
<dbReference type="Proteomes" id="UP001152320">
    <property type="component" value="Chromosome 23"/>
</dbReference>
<dbReference type="FunFam" id="1.10.8.10:FF:000031">
    <property type="entry name" value="Elongation factor Ts, mitochondrial"/>
    <property type="match status" value="1"/>
</dbReference>
<dbReference type="SUPFAM" id="SSF54713">
    <property type="entry name" value="Elongation factor Ts (EF-Ts), dimerisation domain"/>
    <property type="match status" value="2"/>
</dbReference>
<gene>
    <name evidence="9" type="ORF">HOLleu_41573</name>
</gene>
<dbReference type="Gene3D" id="3.30.479.20">
    <property type="entry name" value="Elongation factor Ts, dimerisation domain"/>
    <property type="match status" value="2"/>
</dbReference>
<comment type="caution">
    <text evidence="9">The sequence shown here is derived from an EMBL/GenBank/DDBJ whole genome shotgun (WGS) entry which is preliminary data.</text>
</comment>
<evidence type="ECO:0000256" key="2">
    <source>
        <dbReference type="ARBA" id="ARBA00022768"/>
    </source>
</evidence>
<dbReference type="EMBL" id="JAIZAY010000023">
    <property type="protein sequence ID" value="KAJ8019822.1"/>
    <property type="molecule type" value="Genomic_DNA"/>
</dbReference>
<protein>
    <recommendedName>
        <fullName evidence="5">Elongation factor Ts, mitochondrial</fullName>
        <shortName evidence="5">EF-Ts</shortName>
        <shortName evidence="5">EF-TsMt</shortName>
    </recommendedName>
</protein>
<feature type="compositionally biased region" description="Acidic residues" evidence="7">
    <location>
        <begin position="261"/>
        <end position="273"/>
    </location>
</feature>
<evidence type="ECO:0000256" key="5">
    <source>
        <dbReference type="HAMAP-Rule" id="MF_03135"/>
    </source>
</evidence>
<dbReference type="PANTHER" id="PTHR11741:SF0">
    <property type="entry name" value="ELONGATION FACTOR TS, MITOCHONDRIAL"/>
    <property type="match status" value="1"/>
</dbReference>
<keyword evidence="3 5" id="KW-0648">Protein biosynthesis</keyword>
<feature type="compositionally biased region" description="Basic and acidic residues" evidence="7">
    <location>
        <begin position="274"/>
        <end position="285"/>
    </location>
</feature>
<organism evidence="9 10">
    <name type="scientific">Holothuria leucospilota</name>
    <name type="common">Black long sea cucumber</name>
    <name type="synonym">Mertensiothuria leucospilota</name>
    <dbReference type="NCBI Taxonomy" id="206669"/>
    <lineage>
        <taxon>Eukaryota</taxon>
        <taxon>Metazoa</taxon>
        <taxon>Echinodermata</taxon>
        <taxon>Eleutherozoa</taxon>
        <taxon>Echinozoa</taxon>
        <taxon>Holothuroidea</taxon>
        <taxon>Aspidochirotacea</taxon>
        <taxon>Aspidochirotida</taxon>
        <taxon>Holothuriidae</taxon>
        <taxon>Holothuria</taxon>
    </lineage>
</organism>
<dbReference type="NCBIfam" id="TIGR00116">
    <property type="entry name" value="tsf"/>
    <property type="match status" value="1"/>
</dbReference>
<sequence length="327" mass="36722">MWGGRRYVFVNICRLLHQSAVSSSSVKSNLSKLRKKTGFSFINCKKALEKFHNDIEKAEAWLKEQAQKEGWSKATKLKDRATAQGVIGLMCQDHCATMVEVNCETDFVARNTKFQHFVGQVVTSAMAECKKTHSSSENVLKKHLSQEDLKNISSHDDKTLGEHLVLAIGQIGENMSLRRGLFMRTSDPNTIGSYVHSALTSPKIEQSSKFSLGKYAALVVFRKTGEVHSGLNPTDLGRRLSQHVVGMNPLRIGEYTPPTAEELEAEKSEENEETDKQSESEEKVEEEMLKQEYLLDPNLTVGDFLLEENVEVLDFARYECGEQEGTT</sequence>
<dbReference type="HAMAP" id="MF_00050">
    <property type="entry name" value="EF_Ts"/>
    <property type="match status" value="1"/>
</dbReference>
<evidence type="ECO:0000313" key="10">
    <source>
        <dbReference type="Proteomes" id="UP001152320"/>
    </source>
</evidence>
<reference evidence="9" key="1">
    <citation type="submission" date="2021-10" db="EMBL/GenBank/DDBJ databases">
        <title>Tropical sea cucumber genome reveals ecological adaptation and Cuvierian tubules defense mechanism.</title>
        <authorList>
            <person name="Chen T."/>
        </authorList>
    </citation>
    <scope>NUCLEOTIDE SEQUENCE</scope>
    <source>
        <strain evidence="9">Nanhai2018</strain>
        <tissue evidence="9">Muscle</tissue>
    </source>
</reference>